<dbReference type="Proteomes" id="UP001345963">
    <property type="component" value="Unassembled WGS sequence"/>
</dbReference>
<organism evidence="1 2">
    <name type="scientific">Ataeniobius toweri</name>
    <dbReference type="NCBI Taxonomy" id="208326"/>
    <lineage>
        <taxon>Eukaryota</taxon>
        <taxon>Metazoa</taxon>
        <taxon>Chordata</taxon>
        <taxon>Craniata</taxon>
        <taxon>Vertebrata</taxon>
        <taxon>Euteleostomi</taxon>
        <taxon>Actinopterygii</taxon>
        <taxon>Neopterygii</taxon>
        <taxon>Teleostei</taxon>
        <taxon>Neoteleostei</taxon>
        <taxon>Acanthomorphata</taxon>
        <taxon>Ovalentaria</taxon>
        <taxon>Atherinomorphae</taxon>
        <taxon>Cyprinodontiformes</taxon>
        <taxon>Goodeidae</taxon>
        <taxon>Ataeniobius</taxon>
    </lineage>
</organism>
<sequence length="102" mass="11343">MWSMLIILGESDCLRGTKLKLASSQEDKPDHDDVEHYCPTFHSVSPSLLCFLVGFALIESGSHCGPKEYRTSDGQCCPMCHEGTRTTRKTETVEPFCVSKSN</sequence>
<keyword evidence="2" id="KW-1185">Reference proteome</keyword>
<evidence type="ECO:0008006" key="3">
    <source>
        <dbReference type="Google" id="ProtNLM"/>
    </source>
</evidence>
<reference evidence="1 2" key="1">
    <citation type="submission" date="2021-07" db="EMBL/GenBank/DDBJ databases">
        <authorList>
            <person name="Palmer J.M."/>
        </authorList>
    </citation>
    <scope>NUCLEOTIDE SEQUENCE [LARGE SCALE GENOMIC DNA]</scope>
    <source>
        <strain evidence="1 2">AT_MEX2019</strain>
        <tissue evidence="1">Muscle</tissue>
    </source>
</reference>
<gene>
    <name evidence="1" type="ORF">ATANTOWER_024534</name>
</gene>
<dbReference type="EMBL" id="JAHUTI010094080">
    <property type="protein sequence ID" value="MED6262711.1"/>
    <property type="molecule type" value="Genomic_DNA"/>
</dbReference>
<evidence type="ECO:0000313" key="2">
    <source>
        <dbReference type="Proteomes" id="UP001345963"/>
    </source>
</evidence>
<name>A0ABU7CKS2_9TELE</name>
<evidence type="ECO:0000313" key="1">
    <source>
        <dbReference type="EMBL" id="MED6262711.1"/>
    </source>
</evidence>
<protein>
    <recommendedName>
        <fullName evidence="3">TNFR-Cys domain-containing protein</fullName>
    </recommendedName>
</protein>
<comment type="caution">
    <text evidence="1">The sequence shown here is derived from an EMBL/GenBank/DDBJ whole genome shotgun (WGS) entry which is preliminary data.</text>
</comment>
<proteinExistence type="predicted"/>
<accession>A0ABU7CKS2</accession>